<evidence type="ECO:0000256" key="6">
    <source>
        <dbReference type="ARBA" id="ARBA00023014"/>
    </source>
</evidence>
<dbReference type="EMBL" id="QOQW01000008">
    <property type="protein sequence ID" value="RCK80129.1"/>
    <property type="molecule type" value="Genomic_DNA"/>
</dbReference>
<keyword evidence="2" id="KW-0004">4Fe-4S</keyword>
<dbReference type="Proteomes" id="UP000252355">
    <property type="component" value="Unassembled WGS sequence"/>
</dbReference>
<evidence type="ECO:0000259" key="8">
    <source>
        <dbReference type="PROSITE" id="PS51379"/>
    </source>
</evidence>
<name>A0A367ZQV8_9BACT</name>
<evidence type="ECO:0000256" key="4">
    <source>
        <dbReference type="ARBA" id="ARBA00022982"/>
    </source>
</evidence>
<dbReference type="PROSITE" id="PS51379">
    <property type="entry name" value="4FE4S_FER_2"/>
    <property type="match status" value="2"/>
</dbReference>
<dbReference type="Gene3D" id="3.40.50.12780">
    <property type="entry name" value="N-terminal domain of ligase-like"/>
    <property type="match status" value="1"/>
</dbReference>
<keyword evidence="7" id="KW-0812">Transmembrane</keyword>
<protein>
    <submittedName>
        <fullName evidence="9">Phenylacetate-coenzyme A ligase PaaK</fullName>
    </submittedName>
</protein>
<evidence type="ECO:0000256" key="5">
    <source>
        <dbReference type="ARBA" id="ARBA00023004"/>
    </source>
</evidence>
<reference evidence="9 10" key="1">
    <citation type="submission" date="2018-05" db="EMBL/GenBank/DDBJ databases">
        <title>A metagenomic window into the 2 km-deep terrestrial subsurface aquifer revealed taxonomically and functionally diverse microbial community comprising novel uncultured bacterial lineages.</title>
        <authorList>
            <person name="Kadnikov V.V."/>
            <person name="Mardanov A.V."/>
            <person name="Beletsky A.V."/>
            <person name="Banks D."/>
            <person name="Pimenov N.V."/>
            <person name="Frank Y.A."/>
            <person name="Karnachuk O.V."/>
            <person name="Ravin N.V."/>
        </authorList>
    </citation>
    <scope>NUCLEOTIDE SEQUENCE [LARGE SCALE GENOMIC DNA]</scope>
    <source>
        <strain evidence="9">BY5</strain>
    </source>
</reference>
<comment type="caution">
    <text evidence="9">The sequence shown here is derived from an EMBL/GenBank/DDBJ whole genome shotgun (WGS) entry which is preliminary data.</text>
</comment>
<gene>
    <name evidence="9" type="ORF">OZSIB_3633</name>
</gene>
<dbReference type="InterPro" id="IPR051684">
    <property type="entry name" value="Electron_Trans/Redox"/>
</dbReference>
<evidence type="ECO:0000256" key="3">
    <source>
        <dbReference type="ARBA" id="ARBA00022723"/>
    </source>
</evidence>
<evidence type="ECO:0000256" key="1">
    <source>
        <dbReference type="ARBA" id="ARBA00022448"/>
    </source>
</evidence>
<dbReference type="PROSITE" id="PS00198">
    <property type="entry name" value="4FE4S_FER_1"/>
    <property type="match status" value="1"/>
</dbReference>
<organism evidence="9 10">
    <name type="scientific">Candidatus Ozemobacter sibiricus</name>
    <dbReference type="NCBI Taxonomy" id="2268124"/>
    <lineage>
        <taxon>Bacteria</taxon>
        <taxon>Candidatus Ozemobacteria</taxon>
        <taxon>Candidatus Ozemobacterales</taxon>
        <taxon>Candidatus Ozemobacteraceae</taxon>
        <taxon>Candidatus Ozemobacter</taxon>
    </lineage>
</organism>
<sequence>MRFAGPGVWGALAVIGLLLVLVGQLRFQDDLVAGQMTYGNFDLPGRIAFVNRLVPGVPDHASAKVYTFDRVNWHPLFALVGVLFPLTLFWGLYRNWEFWQAGLTRVWTQWAAFVIARLGVVRAAGIWPLRRSCLGTFPFLNCQACEMATGACPIGYLQNLLTWAVMPYYLLGLLVLFGISLGKSICGWLCPFGFLSDLVDRLSLRRWTVPRPLGYLRYWVLGLVVVAPFLYVQAGIRDRNFFCSTLCASGKILGLSPYYWTTAAPSFLPISGWLGDPLGRGFVVTLQVSLTLVLLIAMLLISGRIFCRVLCPLGGFWGLFHAVSFVRVTHRASRCTRCGGCEKVCPMGVSREFSDFLDRTSCMMCGRCITVCRSGSRAFAWGLPDPEPQEELDSMTDPSALDYGSLYNRLRRDVYMIGLALLAKSPLDMARYAFQQTAFYRRLYGSMPTDFLALPLTRKRDLGTCDPYDVLSEEYRGTVSLYAETTGSTGYPTPVFYTPLEFGAARLYSKLTPYVGALDQVLAENRAVVNGLTFGFTVAGMSFADFLAAHGGMIANVGSRSTIATPPRTARAIVRLRPSVLTGTPIDVLCWMRIIKEDHPQDYPKVLEELKVVLSTAELCAASRSQAIRQEFGFVHIDIYACVEGFFTVACPCGELHVLPLYHTEVFDADLKLIGGFGEGRLAFTNLLKKSSPLVRYLLDDFVTVFPSQCPHGFKRSIVPHGRWELTVCLDGRRLGVRHFEEAIFAHGLFGDYRVVLEDTGMKVTLEEYGRHDPPAQIQERLGETFRQKVTVEIVPFGTLTKYREVRVTKPILKIEDKRSTSTQTVPEFL</sequence>
<dbReference type="InterPro" id="IPR042099">
    <property type="entry name" value="ANL_N_sf"/>
</dbReference>
<proteinExistence type="predicted"/>
<keyword evidence="1" id="KW-0813">Transport</keyword>
<evidence type="ECO:0000313" key="9">
    <source>
        <dbReference type="EMBL" id="RCK80129.1"/>
    </source>
</evidence>
<dbReference type="Gene3D" id="3.30.70.20">
    <property type="match status" value="1"/>
</dbReference>
<dbReference type="GO" id="GO:0051539">
    <property type="term" value="F:4 iron, 4 sulfur cluster binding"/>
    <property type="evidence" value="ECO:0007669"/>
    <property type="project" value="UniProtKB-KW"/>
</dbReference>
<dbReference type="InterPro" id="IPR017896">
    <property type="entry name" value="4Fe4S_Fe-S-bd"/>
</dbReference>
<keyword evidence="9" id="KW-0436">Ligase</keyword>
<dbReference type="AlphaFoldDB" id="A0A367ZQV8"/>
<dbReference type="GO" id="GO:0046872">
    <property type="term" value="F:metal ion binding"/>
    <property type="evidence" value="ECO:0007669"/>
    <property type="project" value="UniProtKB-KW"/>
</dbReference>
<feature type="transmembrane region" description="Helical" evidence="7">
    <location>
        <begin position="7"/>
        <end position="27"/>
    </location>
</feature>
<feature type="transmembrane region" description="Helical" evidence="7">
    <location>
        <begin position="215"/>
        <end position="234"/>
    </location>
</feature>
<keyword evidence="7" id="KW-0472">Membrane</keyword>
<dbReference type="PANTHER" id="PTHR30176">
    <property type="entry name" value="FERREDOXIN-TYPE PROTEIN NAPH"/>
    <property type="match status" value="1"/>
</dbReference>
<keyword evidence="3" id="KW-0479">Metal-binding</keyword>
<feature type="domain" description="4Fe-4S ferredoxin-type" evidence="8">
    <location>
        <begin position="357"/>
        <end position="382"/>
    </location>
</feature>
<keyword evidence="4" id="KW-0249">Electron transport</keyword>
<dbReference type="GO" id="GO:0016874">
    <property type="term" value="F:ligase activity"/>
    <property type="evidence" value="ECO:0007669"/>
    <property type="project" value="UniProtKB-KW"/>
</dbReference>
<dbReference type="PANTHER" id="PTHR30176:SF3">
    <property type="entry name" value="FERREDOXIN-TYPE PROTEIN NAPH"/>
    <property type="match status" value="1"/>
</dbReference>
<keyword evidence="5" id="KW-0408">Iron</keyword>
<evidence type="ECO:0000313" key="10">
    <source>
        <dbReference type="Proteomes" id="UP000252355"/>
    </source>
</evidence>
<dbReference type="InterPro" id="IPR017900">
    <property type="entry name" value="4Fe4S_Fe_S_CS"/>
</dbReference>
<dbReference type="SUPFAM" id="SSF56801">
    <property type="entry name" value="Acetyl-CoA synthetase-like"/>
    <property type="match status" value="1"/>
</dbReference>
<keyword evidence="6" id="KW-0411">Iron-sulfur</keyword>
<dbReference type="GO" id="GO:0005886">
    <property type="term" value="C:plasma membrane"/>
    <property type="evidence" value="ECO:0007669"/>
    <property type="project" value="TreeGrafter"/>
</dbReference>
<keyword evidence="7" id="KW-1133">Transmembrane helix</keyword>
<evidence type="ECO:0000256" key="7">
    <source>
        <dbReference type="SAM" id="Phobius"/>
    </source>
</evidence>
<evidence type="ECO:0000256" key="2">
    <source>
        <dbReference type="ARBA" id="ARBA00022485"/>
    </source>
</evidence>
<feature type="domain" description="4Fe-4S ferredoxin-type" evidence="8">
    <location>
        <begin position="326"/>
        <end position="356"/>
    </location>
</feature>
<feature type="transmembrane region" description="Helical" evidence="7">
    <location>
        <begin position="168"/>
        <end position="195"/>
    </location>
</feature>
<feature type="transmembrane region" description="Helical" evidence="7">
    <location>
        <begin position="280"/>
        <end position="302"/>
    </location>
</feature>
<accession>A0A367ZQV8</accession>
<feature type="transmembrane region" description="Helical" evidence="7">
    <location>
        <begin position="73"/>
        <end position="93"/>
    </location>
</feature>
<dbReference type="Pfam" id="PF12801">
    <property type="entry name" value="Fer4_5"/>
    <property type="match status" value="2"/>
</dbReference>
<dbReference type="SUPFAM" id="SSF54862">
    <property type="entry name" value="4Fe-4S ferredoxins"/>
    <property type="match status" value="1"/>
</dbReference>